<feature type="transmembrane region" description="Helical" evidence="2">
    <location>
        <begin position="89"/>
        <end position="112"/>
    </location>
</feature>
<feature type="transmembrane region" description="Helical" evidence="2">
    <location>
        <begin position="60"/>
        <end position="83"/>
    </location>
</feature>
<feature type="transmembrane region" description="Helical" evidence="2">
    <location>
        <begin position="27"/>
        <end position="48"/>
    </location>
</feature>
<reference evidence="5" key="1">
    <citation type="journal article" date="2014" name="Genome Announc.">
        <title>Draft genome sequence of Colletotrichum sublineola, a destructive pathogen of cultivated sorghum.</title>
        <authorList>
            <person name="Baroncelli R."/>
            <person name="Sanz-Martin J.M."/>
            <person name="Rech G.E."/>
            <person name="Sukno S.A."/>
            <person name="Thon M.R."/>
        </authorList>
    </citation>
    <scope>NUCLEOTIDE SEQUENCE [LARGE SCALE GENOMIC DNA]</scope>
    <source>
        <strain evidence="5">TX430BB</strain>
    </source>
</reference>
<dbReference type="STRING" id="1173701.A0A066XGV5"/>
<evidence type="ECO:0000313" key="5">
    <source>
        <dbReference type="Proteomes" id="UP000027238"/>
    </source>
</evidence>
<evidence type="ECO:0000313" key="4">
    <source>
        <dbReference type="EMBL" id="KDN68428.1"/>
    </source>
</evidence>
<dbReference type="InterPro" id="IPR056227">
    <property type="entry name" value="TMD0_ABC"/>
</dbReference>
<feature type="domain" description="ABC transporter TMD0" evidence="3">
    <location>
        <begin position="16"/>
        <end position="117"/>
    </location>
</feature>
<comment type="subcellular location">
    <subcellularLocation>
        <location evidence="1">Membrane</location>
        <topology evidence="1">Multi-pass membrane protein</topology>
    </subcellularLocation>
</comment>
<comment type="caution">
    <text evidence="4">The sequence shown here is derived from an EMBL/GenBank/DDBJ whole genome shotgun (WGS) entry which is preliminary data.</text>
</comment>
<sequence>MSSPDGAFGPRFEGGSFDFTLLFEQSILSILPSTLFLGASFARISWLVKQENQAQGGRLLHAKLGAAATLLSLQLSIVILWALQSSRRTQVSIAAAILSLIVATVITILLYAEHKRNVGPRRS</sequence>
<dbReference type="OrthoDB" id="6500128at2759"/>
<dbReference type="Proteomes" id="UP000027238">
    <property type="component" value="Unassembled WGS sequence"/>
</dbReference>
<evidence type="ECO:0000259" key="3">
    <source>
        <dbReference type="Pfam" id="PF24357"/>
    </source>
</evidence>
<keyword evidence="2" id="KW-0472">Membrane</keyword>
<dbReference type="GO" id="GO:0016020">
    <property type="term" value="C:membrane"/>
    <property type="evidence" value="ECO:0007669"/>
    <property type="project" value="UniProtKB-SubCell"/>
</dbReference>
<evidence type="ECO:0000256" key="1">
    <source>
        <dbReference type="ARBA" id="ARBA00004141"/>
    </source>
</evidence>
<keyword evidence="2" id="KW-1133">Transmembrane helix</keyword>
<keyword evidence="2" id="KW-0812">Transmembrane</keyword>
<protein>
    <recommendedName>
        <fullName evidence="3">ABC transporter TMD0 domain-containing protein</fullName>
    </recommendedName>
</protein>
<dbReference type="Pfam" id="PF24357">
    <property type="entry name" value="TMD0_ABC"/>
    <property type="match status" value="1"/>
</dbReference>
<dbReference type="EMBL" id="JMSE01000670">
    <property type="protein sequence ID" value="KDN68428.1"/>
    <property type="molecule type" value="Genomic_DNA"/>
</dbReference>
<organism evidence="4 5">
    <name type="scientific">Colletotrichum sublineola</name>
    <name type="common">Sorghum anthracnose fungus</name>
    <dbReference type="NCBI Taxonomy" id="1173701"/>
    <lineage>
        <taxon>Eukaryota</taxon>
        <taxon>Fungi</taxon>
        <taxon>Dikarya</taxon>
        <taxon>Ascomycota</taxon>
        <taxon>Pezizomycotina</taxon>
        <taxon>Sordariomycetes</taxon>
        <taxon>Hypocreomycetidae</taxon>
        <taxon>Glomerellales</taxon>
        <taxon>Glomerellaceae</taxon>
        <taxon>Colletotrichum</taxon>
        <taxon>Colletotrichum graminicola species complex</taxon>
    </lineage>
</organism>
<dbReference type="AlphaFoldDB" id="A0A066XGV5"/>
<gene>
    <name evidence="4" type="ORF">CSUB01_12544</name>
</gene>
<evidence type="ECO:0000256" key="2">
    <source>
        <dbReference type="SAM" id="Phobius"/>
    </source>
</evidence>
<proteinExistence type="predicted"/>
<keyword evidence="5" id="KW-1185">Reference proteome</keyword>
<name>A0A066XGV5_COLSU</name>
<accession>A0A066XGV5</accession>
<dbReference type="HOGENOM" id="CLU_2015130_0_0_1"/>